<keyword evidence="1" id="KW-0472">Membrane</keyword>
<dbReference type="RefSeq" id="WP_076756711.1">
    <property type="nucleotide sequence ID" value="NZ_FTPL01000001.1"/>
</dbReference>
<keyword evidence="1" id="KW-1133">Transmembrane helix</keyword>
<evidence type="ECO:0000313" key="3">
    <source>
        <dbReference type="Proteomes" id="UP000187550"/>
    </source>
</evidence>
<name>A0A1U7PLJ4_9BACI</name>
<dbReference type="STRING" id="550447.SAMN05428946_0423"/>
<dbReference type="Proteomes" id="UP000187550">
    <property type="component" value="Unassembled WGS sequence"/>
</dbReference>
<protein>
    <recommendedName>
        <fullName evidence="4">DUF2929 domain-containing protein</fullName>
    </recommendedName>
</protein>
<dbReference type="EMBL" id="FTPL01000001">
    <property type="protein sequence ID" value="SIT68903.1"/>
    <property type="molecule type" value="Genomic_DNA"/>
</dbReference>
<keyword evidence="3" id="KW-1185">Reference proteome</keyword>
<gene>
    <name evidence="2" type="ORF">SAMN05428946_0423</name>
</gene>
<dbReference type="Pfam" id="PF11151">
    <property type="entry name" value="DUF2929"/>
    <property type="match status" value="1"/>
</dbReference>
<evidence type="ECO:0000313" key="2">
    <source>
        <dbReference type="EMBL" id="SIT68903.1"/>
    </source>
</evidence>
<dbReference type="InterPro" id="IPR021324">
    <property type="entry name" value="DUF2929"/>
</dbReference>
<feature type="transmembrane region" description="Helical" evidence="1">
    <location>
        <begin position="32"/>
        <end position="52"/>
    </location>
</feature>
<organism evidence="2 3">
    <name type="scientific">Edaphobacillus lindanitolerans</name>
    <dbReference type="NCBI Taxonomy" id="550447"/>
    <lineage>
        <taxon>Bacteria</taxon>
        <taxon>Bacillati</taxon>
        <taxon>Bacillota</taxon>
        <taxon>Bacilli</taxon>
        <taxon>Bacillales</taxon>
        <taxon>Bacillaceae</taxon>
        <taxon>Edaphobacillus</taxon>
    </lineage>
</organism>
<sequence>MQYIMTFFWSFLLVTMLNYVVSSINDVPFEFGLGVIVSVVLSVLVFIVSAVLPSESTPDYEA</sequence>
<keyword evidence="1" id="KW-0812">Transmembrane</keyword>
<evidence type="ECO:0008006" key="4">
    <source>
        <dbReference type="Google" id="ProtNLM"/>
    </source>
</evidence>
<proteinExistence type="predicted"/>
<accession>A0A1U7PLJ4</accession>
<dbReference type="OrthoDB" id="2440739at2"/>
<reference evidence="3" key="1">
    <citation type="submission" date="2017-01" db="EMBL/GenBank/DDBJ databases">
        <authorList>
            <person name="Varghese N."/>
            <person name="Submissions S."/>
        </authorList>
    </citation>
    <scope>NUCLEOTIDE SEQUENCE [LARGE SCALE GENOMIC DNA]</scope>
    <source>
        <strain evidence="3">MNA4</strain>
    </source>
</reference>
<evidence type="ECO:0000256" key="1">
    <source>
        <dbReference type="SAM" id="Phobius"/>
    </source>
</evidence>
<dbReference type="AlphaFoldDB" id="A0A1U7PLJ4"/>